<dbReference type="AlphaFoldDB" id="A0A371HLZ7"/>
<dbReference type="InterPro" id="IPR040283">
    <property type="entry name" value="DDB_G0292058-like"/>
</dbReference>
<keyword evidence="4" id="KW-1185">Reference proteome</keyword>
<feature type="transmembrane region" description="Helical" evidence="2">
    <location>
        <begin position="164"/>
        <end position="190"/>
    </location>
</feature>
<feature type="transmembrane region" description="Helical" evidence="2">
    <location>
        <begin position="319"/>
        <end position="338"/>
    </location>
</feature>
<reference evidence="3" key="1">
    <citation type="submission" date="2018-05" db="EMBL/GenBank/DDBJ databases">
        <title>Draft genome of Mucuna pruriens seed.</title>
        <authorList>
            <person name="Nnadi N.E."/>
            <person name="Vos R."/>
            <person name="Hasami M.H."/>
            <person name="Devisetty U.K."/>
            <person name="Aguiy J.C."/>
        </authorList>
    </citation>
    <scope>NUCLEOTIDE SEQUENCE [LARGE SCALE GENOMIC DNA]</scope>
    <source>
        <strain evidence="3">JCA_2017</strain>
    </source>
</reference>
<feature type="transmembrane region" description="Helical" evidence="2">
    <location>
        <begin position="549"/>
        <end position="570"/>
    </location>
</feature>
<feature type="transmembrane region" description="Helical" evidence="2">
    <location>
        <begin position="89"/>
        <end position="112"/>
    </location>
</feature>
<dbReference type="PANTHER" id="PTHR31414:SF18">
    <property type="entry name" value="TRANSMEMBRANE PROTEIN-RELATED"/>
    <property type="match status" value="1"/>
</dbReference>
<feature type="transmembrane region" description="Helical" evidence="2">
    <location>
        <begin position="211"/>
        <end position="234"/>
    </location>
</feature>
<keyword evidence="2" id="KW-1133">Transmembrane helix</keyword>
<accession>A0A371HLZ7</accession>
<dbReference type="GO" id="GO:0016020">
    <property type="term" value="C:membrane"/>
    <property type="evidence" value="ECO:0007669"/>
    <property type="project" value="TreeGrafter"/>
</dbReference>
<keyword evidence="2" id="KW-0812">Transmembrane</keyword>
<sequence>KRKRERKQGLGRNLPDAFHLRRLELHVTFFEYFGVVVCQVITFITNESTRMVHYSRSMRSGHILAREEVNMPTCTSTVKMLKMVIANGTNGLVSIIVIIVLIFPEVIAAQALSPGDSVPDNVSEAVRQQDNTIRVDPLDHFEKYRGGFNITNKHYWSSVIFTGVYGYAIGVLCLLCGIVYGSFLVITMVYRKNDRGRRMNKVFSCNYKSCDLSLIPLTILLTIFAIAATGLVLAGSARFHSEAKTSVNIIIKTANEASETIHNTTGALRDMESNFMEANVNAEASVNLDSTTERLDDASANIEKQAKKNRRLINKGLKLVFVITTVVISLNLVAITALSVSELLRLRRALYLLVIFCWLMTVICWLFFGVYFFLEKFSSDACTALDNFQENPYNNSLSSILPCDELLSAKSVLSDVSAGIYDLVNEVNANISAMQATSYVNLVHVCNPFSAPPKYLYQPENCPANTIRIGDIPKVLKPFTCLDANDGTCDNGYLPSTEYVRVQAYTSSIQDLLNVYPNMEHLLECQVVKDSFSQVLVKHCKPLRKYARMVWIGMLFLAVIMVLLVLMWTIKARHEHRYHLSDGSVEPHCAPTKALELGPVKEIEI</sequence>
<dbReference type="PANTHER" id="PTHR31414">
    <property type="entry name" value="TRANSMEMBRANE PROTEIN DDB_G0292058"/>
    <property type="match status" value="1"/>
</dbReference>
<evidence type="ECO:0008006" key="5">
    <source>
        <dbReference type="Google" id="ProtNLM"/>
    </source>
</evidence>
<organism evidence="3 4">
    <name type="scientific">Mucuna pruriens</name>
    <name type="common">Velvet bean</name>
    <name type="synonym">Dolichos pruriens</name>
    <dbReference type="NCBI Taxonomy" id="157652"/>
    <lineage>
        <taxon>Eukaryota</taxon>
        <taxon>Viridiplantae</taxon>
        <taxon>Streptophyta</taxon>
        <taxon>Embryophyta</taxon>
        <taxon>Tracheophyta</taxon>
        <taxon>Spermatophyta</taxon>
        <taxon>Magnoliopsida</taxon>
        <taxon>eudicotyledons</taxon>
        <taxon>Gunneridae</taxon>
        <taxon>Pentapetalae</taxon>
        <taxon>rosids</taxon>
        <taxon>fabids</taxon>
        <taxon>Fabales</taxon>
        <taxon>Fabaceae</taxon>
        <taxon>Papilionoideae</taxon>
        <taxon>50 kb inversion clade</taxon>
        <taxon>NPAAA clade</taxon>
        <taxon>indigoferoid/millettioid clade</taxon>
        <taxon>Phaseoleae</taxon>
        <taxon>Mucuna</taxon>
    </lineage>
</organism>
<dbReference type="OrthoDB" id="1922814at2759"/>
<comment type="caution">
    <text evidence="3">The sequence shown here is derived from an EMBL/GenBank/DDBJ whole genome shotgun (WGS) entry which is preliminary data.</text>
</comment>
<evidence type="ECO:0000256" key="2">
    <source>
        <dbReference type="SAM" id="Phobius"/>
    </source>
</evidence>
<protein>
    <recommendedName>
        <fullName evidence="5">Transmembrane protein</fullName>
    </recommendedName>
</protein>
<dbReference type="EMBL" id="QJKJ01002203">
    <property type="protein sequence ID" value="RDY03808.1"/>
    <property type="molecule type" value="Genomic_DNA"/>
</dbReference>
<keyword evidence="2" id="KW-0472">Membrane</keyword>
<dbReference type="STRING" id="157652.A0A371HLZ7"/>
<gene>
    <name evidence="3" type="ORF">CR513_12564</name>
</gene>
<feature type="coiled-coil region" evidence="1">
    <location>
        <begin position="281"/>
        <end position="315"/>
    </location>
</feature>
<evidence type="ECO:0000256" key="1">
    <source>
        <dbReference type="SAM" id="Coils"/>
    </source>
</evidence>
<feature type="transmembrane region" description="Helical" evidence="2">
    <location>
        <begin position="350"/>
        <end position="374"/>
    </location>
</feature>
<feature type="non-terminal residue" evidence="3">
    <location>
        <position position="1"/>
    </location>
</feature>
<dbReference type="Proteomes" id="UP000257109">
    <property type="component" value="Unassembled WGS sequence"/>
</dbReference>
<evidence type="ECO:0000313" key="3">
    <source>
        <dbReference type="EMBL" id="RDY03808.1"/>
    </source>
</evidence>
<evidence type="ECO:0000313" key="4">
    <source>
        <dbReference type="Proteomes" id="UP000257109"/>
    </source>
</evidence>
<keyword evidence="1" id="KW-0175">Coiled coil</keyword>
<name>A0A371HLZ7_MUCPR</name>
<proteinExistence type="predicted"/>